<proteinExistence type="predicted"/>
<feature type="chain" id="PRO_5022831627" description="Tetratricopeptide repeat protein" evidence="2">
    <location>
        <begin position="36"/>
        <end position="358"/>
    </location>
</feature>
<dbReference type="EMBL" id="CP042912">
    <property type="protein sequence ID" value="QEG22560.1"/>
    <property type="molecule type" value="Genomic_DNA"/>
</dbReference>
<accession>A0A5B9PBY3</accession>
<evidence type="ECO:0000256" key="1">
    <source>
        <dbReference type="SAM" id="MobiDB-lite"/>
    </source>
</evidence>
<keyword evidence="4" id="KW-1185">Reference proteome</keyword>
<dbReference type="OrthoDB" id="276786at2"/>
<evidence type="ECO:0000313" key="3">
    <source>
        <dbReference type="EMBL" id="QEG22560.1"/>
    </source>
</evidence>
<feature type="region of interest" description="Disordered" evidence="1">
    <location>
        <begin position="272"/>
        <end position="338"/>
    </location>
</feature>
<dbReference type="PROSITE" id="PS51257">
    <property type="entry name" value="PROKAR_LIPOPROTEIN"/>
    <property type="match status" value="1"/>
</dbReference>
<keyword evidence="2" id="KW-0732">Signal</keyword>
<dbReference type="STRING" id="980251.GCA_001642875_04752"/>
<feature type="signal peptide" evidence="2">
    <location>
        <begin position="1"/>
        <end position="35"/>
    </location>
</feature>
<evidence type="ECO:0008006" key="5">
    <source>
        <dbReference type="Google" id="ProtNLM"/>
    </source>
</evidence>
<dbReference type="Proteomes" id="UP000322214">
    <property type="component" value="Chromosome"/>
</dbReference>
<name>A0A5B9PBY3_9BACT</name>
<dbReference type="AlphaFoldDB" id="A0A5B9PBY3"/>
<feature type="compositionally biased region" description="Basic and acidic residues" evidence="1">
    <location>
        <begin position="321"/>
        <end position="338"/>
    </location>
</feature>
<dbReference type="KEGG" id="mff:MFFC18_24430"/>
<reference evidence="3 4" key="1">
    <citation type="submission" date="2019-08" db="EMBL/GenBank/DDBJ databases">
        <title>Deep-cultivation of Planctomycetes and their phenomic and genomic characterization uncovers novel biology.</title>
        <authorList>
            <person name="Wiegand S."/>
            <person name="Jogler M."/>
            <person name="Boedeker C."/>
            <person name="Pinto D."/>
            <person name="Vollmers J."/>
            <person name="Rivas-Marin E."/>
            <person name="Kohn T."/>
            <person name="Peeters S.H."/>
            <person name="Heuer A."/>
            <person name="Rast P."/>
            <person name="Oberbeckmann S."/>
            <person name="Bunk B."/>
            <person name="Jeske O."/>
            <person name="Meyerdierks A."/>
            <person name="Storesund J.E."/>
            <person name="Kallscheuer N."/>
            <person name="Luecker S."/>
            <person name="Lage O.M."/>
            <person name="Pohl T."/>
            <person name="Merkel B.J."/>
            <person name="Hornburger P."/>
            <person name="Mueller R.-W."/>
            <person name="Bruemmer F."/>
            <person name="Labrenz M."/>
            <person name="Spormann A.M."/>
            <person name="Op den Camp H."/>
            <person name="Overmann J."/>
            <person name="Amann R."/>
            <person name="Jetten M.S.M."/>
            <person name="Mascher T."/>
            <person name="Medema M.H."/>
            <person name="Devos D.P."/>
            <person name="Kaster A.-K."/>
            <person name="Ovreas L."/>
            <person name="Rohde M."/>
            <person name="Galperin M.Y."/>
            <person name="Jogler C."/>
        </authorList>
    </citation>
    <scope>NUCLEOTIDE SEQUENCE [LARGE SCALE GENOMIC DNA]</scope>
    <source>
        <strain evidence="3 4">FC18</strain>
    </source>
</reference>
<evidence type="ECO:0000313" key="4">
    <source>
        <dbReference type="Proteomes" id="UP000322214"/>
    </source>
</evidence>
<organism evidence="3 4">
    <name type="scientific">Mariniblastus fucicola</name>
    <dbReference type="NCBI Taxonomy" id="980251"/>
    <lineage>
        <taxon>Bacteria</taxon>
        <taxon>Pseudomonadati</taxon>
        <taxon>Planctomycetota</taxon>
        <taxon>Planctomycetia</taxon>
        <taxon>Pirellulales</taxon>
        <taxon>Pirellulaceae</taxon>
        <taxon>Mariniblastus</taxon>
    </lineage>
</organism>
<protein>
    <recommendedName>
        <fullName evidence="5">Tetratricopeptide repeat protein</fullName>
    </recommendedName>
</protein>
<sequence precursor="true">MFCTNQKVSPMCLRLISHHCITIAFLILFATSACSAQTAIRKDATWRQADSVTILASFEAWLLESKVDDRAAKLVREYLSSADASSGDLIDHVIQGIEIGDADVARFVQTLANAQPDDLIQTSGLLDNESRHNFVRNHVRLLYGRWLARKELFDESLLQLEQLEIEDVLDPATLLYCRGLMQHQLLKPKECIVTLKQLQENADQLPRRYNVLAKLMIADMKRLEADSLDEISRMMGDIRRRTELNRSGTRVRNKEEDVIEKLDKLIERLEEQQRQMQMAQSQGSPQPTSPADREQRLSGQGSGEVRSKRQTDGGSWGDLDPAERDAALADMSKDLPPHYRSVIEEYFRKLADKTDKRE</sequence>
<dbReference type="RefSeq" id="WP_075086428.1">
    <property type="nucleotide sequence ID" value="NZ_CP042912.1"/>
</dbReference>
<evidence type="ECO:0000256" key="2">
    <source>
        <dbReference type="SAM" id="SignalP"/>
    </source>
</evidence>
<gene>
    <name evidence="3" type="ORF">MFFC18_24430</name>
</gene>